<dbReference type="CDD" id="cd07043">
    <property type="entry name" value="STAS_anti-anti-sigma_factors"/>
    <property type="match status" value="1"/>
</dbReference>
<dbReference type="Gene3D" id="3.30.750.24">
    <property type="entry name" value="STAS domain"/>
    <property type="match status" value="1"/>
</dbReference>
<evidence type="ECO:0000313" key="4">
    <source>
        <dbReference type="EMBL" id="PIE32676.1"/>
    </source>
</evidence>
<dbReference type="SUPFAM" id="SSF52091">
    <property type="entry name" value="SpoIIaa-like"/>
    <property type="match status" value="1"/>
</dbReference>
<sequence length="124" mass="13669">MSLTKEETIMGKELKANIRTQEEGLAIIDLKGEVTSFSDEAINSLVDEAVQKNVQKIVFNFTDVSYINSSGIAILIGIVTSPANKELTFRVYGLTPHFKKIFRMIGLTQYVKVLGSEEEALVAA</sequence>
<evidence type="ECO:0000313" key="5">
    <source>
        <dbReference type="Proteomes" id="UP000230821"/>
    </source>
</evidence>
<organism evidence="4 5">
    <name type="scientific">candidate division KSB3 bacterium</name>
    <dbReference type="NCBI Taxonomy" id="2044937"/>
    <lineage>
        <taxon>Bacteria</taxon>
        <taxon>candidate division KSB3</taxon>
    </lineage>
</organism>
<name>A0A2G6KAD8_9BACT</name>
<feature type="domain" description="STAS" evidence="3">
    <location>
        <begin position="23"/>
        <end position="124"/>
    </location>
</feature>
<evidence type="ECO:0000256" key="1">
    <source>
        <dbReference type="ARBA" id="ARBA00009013"/>
    </source>
</evidence>
<dbReference type="Proteomes" id="UP000230821">
    <property type="component" value="Unassembled WGS sequence"/>
</dbReference>
<dbReference type="AlphaFoldDB" id="A0A2G6KAD8"/>
<comment type="similarity">
    <text evidence="1 2">Belongs to the anti-sigma-factor antagonist family.</text>
</comment>
<dbReference type="GO" id="GO:0043856">
    <property type="term" value="F:anti-sigma factor antagonist activity"/>
    <property type="evidence" value="ECO:0007669"/>
    <property type="project" value="InterPro"/>
</dbReference>
<dbReference type="NCBIfam" id="TIGR00377">
    <property type="entry name" value="ant_ant_sig"/>
    <property type="match status" value="1"/>
</dbReference>
<reference evidence="4 5" key="1">
    <citation type="submission" date="2017-10" db="EMBL/GenBank/DDBJ databases">
        <title>Novel microbial diversity and functional potential in the marine mammal oral microbiome.</title>
        <authorList>
            <person name="Dudek N.K."/>
            <person name="Sun C.L."/>
            <person name="Burstein D."/>
            <person name="Kantor R.S."/>
            <person name="Aliaga Goltsman D.S."/>
            <person name="Bik E.M."/>
            <person name="Thomas B.C."/>
            <person name="Banfield J.F."/>
            <person name="Relman D.A."/>
        </authorList>
    </citation>
    <scope>NUCLEOTIDE SEQUENCE [LARGE SCALE GENOMIC DNA]</scope>
    <source>
        <strain evidence="4">DOLJORAL78_47_16</strain>
    </source>
</reference>
<evidence type="ECO:0000256" key="2">
    <source>
        <dbReference type="RuleBase" id="RU003749"/>
    </source>
</evidence>
<dbReference type="PANTHER" id="PTHR33495:SF6">
    <property type="entry name" value="ANTI-SIGMA FACTOR ANTAGONIST"/>
    <property type="match status" value="1"/>
</dbReference>
<dbReference type="Pfam" id="PF01740">
    <property type="entry name" value="STAS"/>
    <property type="match status" value="1"/>
</dbReference>
<protein>
    <recommendedName>
        <fullName evidence="2">Anti-sigma factor antagonist</fullName>
    </recommendedName>
</protein>
<dbReference type="InterPro" id="IPR002645">
    <property type="entry name" value="STAS_dom"/>
</dbReference>
<accession>A0A2G6KAD8</accession>
<dbReference type="PANTHER" id="PTHR33495">
    <property type="entry name" value="ANTI-SIGMA FACTOR ANTAGONIST TM_1081-RELATED-RELATED"/>
    <property type="match status" value="1"/>
</dbReference>
<dbReference type="InterPro" id="IPR003658">
    <property type="entry name" value="Anti-sigma_ant"/>
</dbReference>
<gene>
    <name evidence="4" type="ORF">CSA56_14395</name>
</gene>
<dbReference type="EMBL" id="PDSK01000109">
    <property type="protein sequence ID" value="PIE32676.1"/>
    <property type="molecule type" value="Genomic_DNA"/>
</dbReference>
<evidence type="ECO:0000259" key="3">
    <source>
        <dbReference type="PROSITE" id="PS50801"/>
    </source>
</evidence>
<dbReference type="InterPro" id="IPR036513">
    <property type="entry name" value="STAS_dom_sf"/>
</dbReference>
<proteinExistence type="inferred from homology"/>
<dbReference type="PROSITE" id="PS50801">
    <property type="entry name" value="STAS"/>
    <property type="match status" value="1"/>
</dbReference>
<comment type="caution">
    <text evidence="4">The sequence shown here is derived from an EMBL/GenBank/DDBJ whole genome shotgun (WGS) entry which is preliminary data.</text>
</comment>